<sequence>MQPPPPPSVTPSPPPGTKSTGTCRGPTASNRCAFEESGRIVVDYVRYPDFGINQWLGKLILGQASTDVQGWLHRATLDVNAGTFHSKQVSDRRCEFPSVTPLRAGARHRYTYLLAHSGPDAWRGPQDVLVKMDMETGAETVVPLGAGHYPSEPTWHLGESALRSPLTPSLAP</sequence>
<name>A0ABY9WKR3_9BACT</name>
<dbReference type="EMBL" id="CP043494">
    <property type="protein sequence ID" value="WNG44432.1"/>
    <property type="molecule type" value="Genomic_DNA"/>
</dbReference>
<evidence type="ECO:0000256" key="5">
    <source>
        <dbReference type="SAM" id="MobiDB-lite"/>
    </source>
</evidence>
<comment type="similarity">
    <text evidence="2">Belongs to the carotenoid oxygenase family.</text>
</comment>
<keyword evidence="7" id="KW-1185">Reference proteome</keyword>
<keyword evidence="4" id="KW-0408">Iron</keyword>
<reference evidence="6 7" key="1">
    <citation type="submission" date="2019-08" db="EMBL/GenBank/DDBJ databases">
        <title>Archangium and Cystobacter genomes.</title>
        <authorList>
            <person name="Chen I.-C.K."/>
            <person name="Wielgoss S."/>
        </authorList>
    </citation>
    <scope>NUCLEOTIDE SEQUENCE [LARGE SCALE GENOMIC DNA]</scope>
    <source>
        <strain evidence="6 7">Cbm 6</strain>
    </source>
</reference>
<comment type="cofactor">
    <cofactor evidence="1">
        <name>Fe(2+)</name>
        <dbReference type="ChEBI" id="CHEBI:29033"/>
    </cofactor>
</comment>
<dbReference type="Proteomes" id="UP001611383">
    <property type="component" value="Chromosome"/>
</dbReference>
<evidence type="ECO:0000313" key="7">
    <source>
        <dbReference type="Proteomes" id="UP001611383"/>
    </source>
</evidence>
<evidence type="ECO:0000256" key="4">
    <source>
        <dbReference type="ARBA" id="ARBA00023004"/>
    </source>
</evidence>
<organism evidence="6 7">
    <name type="scientific">Archangium minus</name>
    <dbReference type="NCBI Taxonomy" id="83450"/>
    <lineage>
        <taxon>Bacteria</taxon>
        <taxon>Pseudomonadati</taxon>
        <taxon>Myxococcota</taxon>
        <taxon>Myxococcia</taxon>
        <taxon>Myxococcales</taxon>
        <taxon>Cystobacterineae</taxon>
        <taxon>Archangiaceae</taxon>
        <taxon>Archangium</taxon>
    </lineage>
</organism>
<evidence type="ECO:0000256" key="1">
    <source>
        <dbReference type="ARBA" id="ARBA00001954"/>
    </source>
</evidence>
<protein>
    <submittedName>
        <fullName evidence="6">Uncharacterized protein</fullName>
    </submittedName>
</protein>
<dbReference type="RefSeq" id="WP_395817220.1">
    <property type="nucleotide sequence ID" value="NZ_CP043494.1"/>
</dbReference>
<dbReference type="Pfam" id="PF03055">
    <property type="entry name" value="RPE65"/>
    <property type="match status" value="1"/>
</dbReference>
<evidence type="ECO:0000256" key="2">
    <source>
        <dbReference type="ARBA" id="ARBA00006787"/>
    </source>
</evidence>
<evidence type="ECO:0000313" key="6">
    <source>
        <dbReference type="EMBL" id="WNG44432.1"/>
    </source>
</evidence>
<evidence type="ECO:0000256" key="3">
    <source>
        <dbReference type="ARBA" id="ARBA00022723"/>
    </source>
</evidence>
<keyword evidence="3" id="KW-0479">Metal-binding</keyword>
<accession>A0ABY9WKR3</accession>
<dbReference type="InterPro" id="IPR004294">
    <property type="entry name" value="Carotenoid_Oase"/>
</dbReference>
<gene>
    <name evidence="6" type="ORF">F0U60_10165</name>
</gene>
<feature type="compositionally biased region" description="Pro residues" evidence="5">
    <location>
        <begin position="1"/>
        <end position="16"/>
    </location>
</feature>
<proteinExistence type="inferred from homology"/>
<feature type="region of interest" description="Disordered" evidence="5">
    <location>
        <begin position="1"/>
        <end position="27"/>
    </location>
</feature>